<feature type="transmembrane region" description="Helical" evidence="6">
    <location>
        <begin position="346"/>
        <end position="369"/>
    </location>
</feature>
<reference evidence="8 9" key="1">
    <citation type="submission" date="2021-03" db="EMBL/GenBank/DDBJ databases">
        <title>Genomic Encyclopedia of Type Strains, Phase IV (KMG-IV): sequencing the most valuable type-strain genomes for metagenomic binning, comparative biology and taxonomic classification.</title>
        <authorList>
            <person name="Goeker M."/>
        </authorList>
    </citation>
    <scope>NUCLEOTIDE SEQUENCE [LARGE SCALE GENOMIC DNA]</scope>
    <source>
        <strain evidence="8 9">DSM 26806</strain>
    </source>
</reference>
<feature type="domain" description="ABC-2 type transporter transmembrane" evidence="7">
    <location>
        <begin position="18"/>
        <end position="366"/>
    </location>
</feature>
<dbReference type="RefSeq" id="WP_209862781.1">
    <property type="nucleotide sequence ID" value="NZ_JAGGLD010000004.1"/>
</dbReference>
<evidence type="ECO:0000256" key="2">
    <source>
        <dbReference type="ARBA" id="ARBA00022475"/>
    </source>
</evidence>
<evidence type="ECO:0000256" key="6">
    <source>
        <dbReference type="SAM" id="Phobius"/>
    </source>
</evidence>
<proteinExistence type="predicted"/>
<evidence type="ECO:0000256" key="4">
    <source>
        <dbReference type="ARBA" id="ARBA00022989"/>
    </source>
</evidence>
<evidence type="ECO:0000256" key="5">
    <source>
        <dbReference type="ARBA" id="ARBA00023136"/>
    </source>
</evidence>
<keyword evidence="3 6" id="KW-0812">Transmembrane</keyword>
<evidence type="ECO:0000256" key="3">
    <source>
        <dbReference type="ARBA" id="ARBA00022692"/>
    </source>
</evidence>
<dbReference type="Proteomes" id="UP001519288">
    <property type="component" value="Unassembled WGS sequence"/>
</dbReference>
<feature type="transmembrane region" description="Helical" evidence="6">
    <location>
        <begin position="181"/>
        <end position="203"/>
    </location>
</feature>
<protein>
    <submittedName>
        <fullName evidence="8">ABC-2 type transport system permease protein</fullName>
    </submittedName>
</protein>
<evidence type="ECO:0000313" key="8">
    <source>
        <dbReference type="EMBL" id="MBP2001420.1"/>
    </source>
</evidence>
<dbReference type="PANTHER" id="PTHR30294:SF48">
    <property type="entry name" value="LINEARMYCIN RESISTANCE PERMEASE PROTEIN LNRM"/>
    <property type="match status" value="1"/>
</dbReference>
<feature type="transmembrane region" description="Helical" evidence="6">
    <location>
        <begin position="224"/>
        <end position="247"/>
    </location>
</feature>
<comment type="caution">
    <text evidence="8">The sequence shown here is derived from an EMBL/GenBank/DDBJ whole genome shotgun (WGS) entry which is preliminary data.</text>
</comment>
<evidence type="ECO:0000256" key="1">
    <source>
        <dbReference type="ARBA" id="ARBA00004651"/>
    </source>
</evidence>
<sequence>MNILSIALKEIKRDFRDRRTLLFMLAFPIVLMLILGLTLSSAFNSGATVSGIKVLVQEVSNAGPLQQGFDAFQKEVKKNGITFVPLQAGMDAKAEVKNNHYTAFASVDKDGISLYSSNRNPIESNIVQGMLTAFTDKYNAVAAVAQHDPAKVQQITADASGASIVQETSIVANRSPGSIDYYALAMSVMIGFWAALPGAKLISGEIKEGTAVRLMAAPVSKAEIFIGKIVGSVVQSMLCVVVVVLFSKYVFKAYWGDHMGLTLGLLLTEVVLATGLGLTLSYIFKGGATMGLINLIIQLASFLGGAYFPIGDDAGKGIMSTLVSLSPIRWVNHAATSLIYGNQSTLAIQVIGVNLAAAAVLIGVSALIMRRREGL</sequence>
<name>A0ABS4JI76_9BACL</name>
<keyword evidence="2" id="KW-1003">Cell membrane</keyword>
<keyword evidence="5 6" id="KW-0472">Membrane</keyword>
<feature type="transmembrane region" description="Helical" evidence="6">
    <location>
        <begin position="21"/>
        <end position="43"/>
    </location>
</feature>
<evidence type="ECO:0000313" key="9">
    <source>
        <dbReference type="Proteomes" id="UP001519288"/>
    </source>
</evidence>
<comment type="subcellular location">
    <subcellularLocation>
        <location evidence="1">Cell membrane</location>
        <topology evidence="1">Multi-pass membrane protein</topology>
    </subcellularLocation>
</comment>
<keyword evidence="9" id="KW-1185">Reference proteome</keyword>
<feature type="transmembrane region" description="Helical" evidence="6">
    <location>
        <begin position="259"/>
        <end position="284"/>
    </location>
</feature>
<keyword evidence="4 6" id="KW-1133">Transmembrane helix</keyword>
<dbReference type="Pfam" id="PF12698">
    <property type="entry name" value="ABC2_membrane_3"/>
    <property type="match status" value="1"/>
</dbReference>
<organism evidence="8 9">
    <name type="scientific">Paenibacillus shirakamiensis</name>
    <dbReference type="NCBI Taxonomy" id="1265935"/>
    <lineage>
        <taxon>Bacteria</taxon>
        <taxon>Bacillati</taxon>
        <taxon>Bacillota</taxon>
        <taxon>Bacilli</taxon>
        <taxon>Bacillales</taxon>
        <taxon>Paenibacillaceae</taxon>
        <taxon>Paenibacillus</taxon>
    </lineage>
</organism>
<gene>
    <name evidence="8" type="ORF">J2Z69_002465</name>
</gene>
<evidence type="ECO:0000259" key="7">
    <source>
        <dbReference type="Pfam" id="PF12698"/>
    </source>
</evidence>
<dbReference type="EMBL" id="JAGGLD010000004">
    <property type="protein sequence ID" value="MBP2001420.1"/>
    <property type="molecule type" value="Genomic_DNA"/>
</dbReference>
<dbReference type="PANTHER" id="PTHR30294">
    <property type="entry name" value="MEMBRANE COMPONENT OF ABC TRANSPORTER YHHJ-RELATED"/>
    <property type="match status" value="1"/>
</dbReference>
<dbReference type="InterPro" id="IPR051449">
    <property type="entry name" value="ABC-2_transporter_component"/>
</dbReference>
<feature type="transmembrane region" description="Helical" evidence="6">
    <location>
        <begin position="291"/>
        <end position="310"/>
    </location>
</feature>
<dbReference type="InterPro" id="IPR013525">
    <property type="entry name" value="ABC2_TM"/>
</dbReference>
<accession>A0ABS4JI76</accession>